<accession>A0AAN6D349</accession>
<dbReference type="GO" id="GO:0005829">
    <property type="term" value="C:cytosol"/>
    <property type="evidence" value="ECO:0007669"/>
    <property type="project" value="GOC"/>
</dbReference>
<comment type="subcellular location">
    <subcellularLocation>
        <location evidence="2">Cytoplasm</location>
    </subcellularLocation>
    <subcellularLocation>
        <location evidence="3">Golgi apparatus</location>
    </subcellularLocation>
    <subcellularLocation>
        <location evidence="1">Membrane</location>
        <topology evidence="1">Peripheral membrane protein</topology>
        <orientation evidence="1">Cytoplasmic side</orientation>
    </subcellularLocation>
</comment>
<dbReference type="GO" id="GO:0035091">
    <property type="term" value="F:phosphatidylinositol binding"/>
    <property type="evidence" value="ECO:0007669"/>
    <property type="project" value="InterPro"/>
</dbReference>
<evidence type="ECO:0000313" key="14">
    <source>
        <dbReference type="EMBL" id="KAG7725824.1"/>
    </source>
</evidence>
<dbReference type="GO" id="GO:0015031">
    <property type="term" value="P:protein transport"/>
    <property type="evidence" value="ECO:0007669"/>
    <property type="project" value="UniProtKB-KW"/>
</dbReference>
<evidence type="ECO:0000313" key="17">
    <source>
        <dbReference type="Proteomes" id="UP000738402"/>
    </source>
</evidence>
<dbReference type="GO" id="GO:0030904">
    <property type="term" value="C:retromer complex"/>
    <property type="evidence" value="ECO:0007669"/>
    <property type="project" value="UniProtKB-ARBA"/>
</dbReference>
<reference evidence="14 16" key="1">
    <citation type="journal article" date="2021" name="G3 (Bethesda)">
        <title>Genomic diversity, chromosomal rearrangements, and interspecies hybridization in the ogataea polymorpha species complex.</title>
        <authorList>
            <person name="Hanson S.J."/>
            <person name="Cinneide E.O."/>
            <person name="Salzberg L.I."/>
            <person name="Wolfe K.H."/>
            <person name="McGowan J."/>
            <person name="Fitzpatrick D.A."/>
            <person name="Matlin K."/>
        </authorList>
    </citation>
    <scope>NUCLEOTIDE SEQUENCE</scope>
    <source>
        <strain evidence="15">81-436-3</strain>
        <strain evidence="14">83-405-1</strain>
    </source>
</reference>
<dbReference type="PROSITE" id="PS50195">
    <property type="entry name" value="PX"/>
    <property type="match status" value="1"/>
</dbReference>
<feature type="region of interest" description="Disordered" evidence="12">
    <location>
        <begin position="60"/>
        <end position="222"/>
    </location>
</feature>
<dbReference type="InterPro" id="IPR027267">
    <property type="entry name" value="AH/BAR_dom_sf"/>
</dbReference>
<evidence type="ECO:0000256" key="12">
    <source>
        <dbReference type="SAM" id="MobiDB-lite"/>
    </source>
</evidence>
<evidence type="ECO:0000313" key="16">
    <source>
        <dbReference type="Proteomes" id="UP000697297"/>
    </source>
</evidence>
<protein>
    <recommendedName>
        <fullName evidence="13">PX domain-containing protein</fullName>
    </recommendedName>
</protein>
<evidence type="ECO:0000256" key="2">
    <source>
        <dbReference type="ARBA" id="ARBA00004496"/>
    </source>
</evidence>
<evidence type="ECO:0000256" key="11">
    <source>
        <dbReference type="SAM" id="Coils"/>
    </source>
</evidence>
<feature type="compositionally biased region" description="Polar residues" evidence="12">
    <location>
        <begin position="126"/>
        <end position="137"/>
    </location>
</feature>
<feature type="region of interest" description="Disordered" evidence="12">
    <location>
        <begin position="1"/>
        <end position="27"/>
    </location>
</feature>
<feature type="compositionally biased region" description="Basic residues" evidence="12">
    <location>
        <begin position="182"/>
        <end position="194"/>
    </location>
</feature>
<feature type="compositionally biased region" description="Low complexity" evidence="12">
    <location>
        <begin position="97"/>
        <end position="106"/>
    </location>
</feature>
<dbReference type="Pfam" id="PF09325">
    <property type="entry name" value="Vps5"/>
    <property type="match status" value="1"/>
</dbReference>
<dbReference type="EMBL" id="JAHLUH010000011">
    <property type="protein sequence ID" value="KAG7725824.1"/>
    <property type="molecule type" value="Genomic_DNA"/>
</dbReference>
<dbReference type="PANTHER" id="PTHR10555">
    <property type="entry name" value="SORTING NEXIN"/>
    <property type="match status" value="1"/>
</dbReference>
<dbReference type="GO" id="GO:0045053">
    <property type="term" value="P:protein retention in Golgi apparatus"/>
    <property type="evidence" value="ECO:0007669"/>
    <property type="project" value="TreeGrafter"/>
</dbReference>
<dbReference type="Pfam" id="PF00787">
    <property type="entry name" value="PX"/>
    <property type="match status" value="1"/>
</dbReference>
<dbReference type="FunFam" id="3.30.1520.10:FF:000013">
    <property type="entry name" value="Putative Sorting nexin 3"/>
    <property type="match status" value="1"/>
</dbReference>
<feature type="domain" description="PX" evidence="13">
    <location>
        <begin position="257"/>
        <end position="373"/>
    </location>
</feature>
<dbReference type="AlphaFoldDB" id="A0AAN6D349"/>
<evidence type="ECO:0000313" key="15">
    <source>
        <dbReference type="EMBL" id="KAG7765927.1"/>
    </source>
</evidence>
<feature type="compositionally biased region" description="Basic and acidic residues" evidence="12">
    <location>
        <begin position="66"/>
        <end position="80"/>
    </location>
</feature>
<evidence type="ECO:0000256" key="1">
    <source>
        <dbReference type="ARBA" id="ARBA00004287"/>
    </source>
</evidence>
<dbReference type="Proteomes" id="UP000697297">
    <property type="component" value="Unassembled WGS sequence"/>
</dbReference>
<sequence>MNHFEEENVWNDDAAPGAGQGVSVLFNPDDNPYASEFGGADMDEVDFRAESNIYSELTDTMRSVHIGKEEHVEAAERPESAGEPQPAQERAEDAIDETQQAQQIEQAKQKNKQLLSSLVAGEEENSTWAQSILSDTPNADERLFTAGNEGPLDAVLDFSAPKSPPKISDDQPRPEPVTSPNKKTRVLRPRRARRKSADTASASDPLSGKTEEPQTESVESRKENLIAAVDKPLFDIKRGAGPVKPSLKTPATPEPAEHFEIIVGDPVKVGELTNAHIVYSITTKTKSTLLKSETTTVTRRYRDFLWLYNQLMNNHPGYIVPPPPEKQAYGRFDEKFIENRRLALEKMLNKIARVPVFQKDYDFIVFLQSERFAAESKEREFIYYHGGSGSDDQSIGAGDDGANDFSASSIINTATGGSNGGFLSSLISISTPKYVENDQFIIEKQNYVESLDQQLRSLSRTLDLIVEKREDVIASMNELIVIIQELTDLEINAELSELFANYEELQSKVKELLERTNLQQILTLGATIDEYIRTIGSIRNCFEMRFKLCTNIVNLQSQHSKKQKNLIKFKSKNHNQLDKIKKYEDELTSMENTIARQEEFKAEFNRNFKRELDKFEFEKVDEFRSTIEIYWEGLIESQKELIELWESFYDKCNFQDE</sequence>
<keyword evidence="9" id="KW-0333">Golgi apparatus</keyword>
<proteinExistence type="inferred from homology"/>
<keyword evidence="10" id="KW-0472">Membrane</keyword>
<evidence type="ECO:0000256" key="3">
    <source>
        <dbReference type="ARBA" id="ARBA00004555"/>
    </source>
</evidence>
<dbReference type="Gene3D" id="1.20.1270.60">
    <property type="entry name" value="Arfaptin homology (AH) domain/BAR domain"/>
    <property type="match status" value="1"/>
</dbReference>
<keyword evidence="6" id="KW-0963">Cytoplasm</keyword>
<name>A0AAN6D349_9ASCO</name>
<comment type="similarity">
    <text evidence="4">Belongs to the sorting nexin family.</text>
</comment>
<dbReference type="CDD" id="cd06861">
    <property type="entry name" value="PX_Vps5p"/>
    <property type="match status" value="1"/>
</dbReference>
<gene>
    <name evidence="14" type="ORF">KL933_003872</name>
    <name evidence="15" type="ORF">KL946_002107</name>
</gene>
<dbReference type="GO" id="GO:0005794">
    <property type="term" value="C:Golgi apparatus"/>
    <property type="evidence" value="ECO:0007669"/>
    <property type="project" value="UniProtKB-SubCell"/>
</dbReference>
<keyword evidence="5" id="KW-0813">Transport</keyword>
<evidence type="ECO:0000256" key="9">
    <source>
        <dbReference type="ARBA" id="ARBA00023034"/>
    </source>
</evidence>
<comment type="caution">
    <text evidence="14">The sequence shown here is derived from an EMBL/GenBank/DDBJ whole genome shotgun (WGS) entry which is preliminary data.</text>
</comment>
<keyword evidence="7" id="KW-0597">Phosphoprotein</keyword>
<evidence type="ECO:0000256" key="5">
    <source>
        <dbReference type="ARBA" id="ARBA00022448"/>
    </source>
</evidence>
<dbReference type="EMBL" id="JAHLUN010000005">
    <property type="protein sequence ID" value="KAG7765927.1"/>
    <property type="molecule type" value="Genomic_DNA"/>
</dbReference>
<dbReference type="InterPro" id="IPR001683">
    <property type="entry name" value="PX_dom"/>
</dbReference>
<evidence type="ECO:0000256" key="4">
    <source>
        <dbReference type="ARBA" id="ARBA00010883"/>
    </source>
</evidence>
<keyword evidence="16" id="KW-1185">Reference proteome</keyword>
<dbReference type="SUPFAM" id="SSF64268">
    <property type="entry name" value="PX domain"/>
    <property type="match status" value="1"/>
</dbReference>
<evidence type="ECO:0000256" key="7">
    <source>
        <dbReference type="ARBA" id="ARBA00022553"/>
    </source>
</evidence>
<dbReference type="GO" id="GO:0042147">
    <property type="term" value="P:retrograde transport, endosome to Golgi"/>
    <property type="evidence" value="ECO:0007669"/>
    <property type="project" value="UniProtKB-ARBA"/>
</dbReference>
<dbReference type="SMART" id="SM00312">
    <property type="entry name" value="PX"/>
    <property type="match status" value="1"/>
</dbReference>
<evidence type="ECO:0000259" key="13">
    <source>
        <dbReference type="PROSITE" id="PS50195"/>
    </source>
</evidence>
<dbReference type="PANTHER" id="PTHR10555:SF170">
    <property type="entry name" value="FI18122P1"/>
    <property type="match status" value="1"/>
</dbReference>
<dbReference type="GO" id="GO:0005768">
    <property type="term" value="C:endosome"/>
    <property type="evidence" value="ECO:0007669"/>
    <property type="project" value="UniProtKB-ARBA"/>
</dbReference>
<dbReference type="FunFam" id="1.20.1270.60:FF:000022">
    <property type="entry name" value="Sorting nexin 3 protein"/>
    <property type="match status" value="1"/>
</dbReference>
<evidence type="ECO:0000256" key="10">
    <source>
        <dbReference type="ARBA" id="ARBA00023136"/>
    </source>
</evidence>
<feature type="coiled-coil region" evidence="11">
    <location>
        <begin position="566"/>
        <end position="600"/>
    </location>
</feature>
<evidence type="ECO:0000256" key="8">
    <source>
        <dbReference type="ARBA" id="ARBA00022927"/>
    </source>
</evidence>
<dbReference type="Gene3D" id="3.30.1520.10">
    <property type="entry name" value="Phox-like domain"/>
    <property type="match status" value="1"/>
</dbReference>
<evidence type="ECO:0000256" key="6">
    <source>
        <dbReference type="ARBA" id="ARBA00022490"/>
    </source>
</evidence>
<dbReference type="InterPro" id="IPR037868">
    <property type="entry name" value="PX_Vps5"/>
</dbReference>
<dbReference type="InterPro" id="IPR036871">
    <property type="entry name" value="PX_dom_sf"/>
</dbReference>
<organism evidence="14 17">
    <name type="scientific">Ogataea haglerorum</name>
    <dbReference type="NCBI Taxonomy" id="1937702"/>
    <lineage>
        <taxon>Eukaryota</taxon>
        <taxon>Fungi</taxon>
        <taxon>Dikarya</taxon>
        <taxon>Ascomycota</taxon>
        <taxon>Saccharomycotina</taxon>
        <taxon>Pichiomycetes</taxon>
        <taxon>Pichiales</taxon>
        <taxon>Pichiaceae</taxon>
        <taxon>Ogataea</taxon>
    </lineage>
</organism>
<dbReference type="Proteomes" id="UP000738402">
    <property type="component" value="Unassembled WGS sequence"/>
</dbReference>
<keyword evidence="8" id="KW-0653">Protein transport</keyword>
<dbReference type="InterPro" id="IPR015404">
    <property type="entry name" value="Vps5_C"/>
</dbReference>
<keyword evidence="11" id="KW-0175">Coiled coil</keyword>